<dbReference type="InterPro" id="IPR013406">
    <property type="entry name" value="CHP02574_addiction_mod"/>
</dbReference>
<gene>
    <name evidence="1" type="ORF">IPK02_10915</name>
</gene>
<name>A0A935T9T4_9PROT</name>
<dbReference type="AlphaFoldDB" id="A0A935T9T4"/>
<dbReference type="EMBL" id="JADJOT010000009">
    <property type="protein sequence ID" value="MBK7954421.1"/>
    <property type="molecule type" value="Genomic_DNA"/>
</dbReference>
<reference evidence="1 2" key="1">
    <citation type="submission" date="2020-10" db="EMBL/GenBank/DDBJ databases">
        <title>Connecting structure to function with the recovery of over 1000 high-quality activated sludge metagenome-assembled genomes encoding full-length rRNA genes using long-read sequencing.</title>
        <authorList>
            <person name="Singleton C.M."/>
            <person name="Petriglieri F."/>
            <person name="Kristensen J.M."/>
            <person name="Kirkegaard R.H."/>
            <person name="Michaelsen T.Y."/>
            <person name="Andersen M.H."/>
            <person name="Karst S.M."/>
            <person name="Dueholm M.S."/>
            <person name="Nielsen P.H."/>
            <person name="Albertsen M."/>
        </authorList>
    </citation>
    <scope>NUCLEOTIDE SEQUENCE [LARGE SCALE GENOMIC DNA]</scope>
    <source>
        <strain evidence="1">Fred_18-Q3-R57-64_BAT3C.720</strain>
    </source>
</reference>
<sequence>MHALPYGTLCLLLYLEKVMSATFEALEAEVLGLPAIQGARLMEKLIASLDIEPDVEDAWAEAVERRYTEIESGTVSPLPGAETLSRLRAEFQ</sequence>
<evidence type="ECO:0000313" key="1">
    <source>
        <dbReference type="EMBL" id="MBK7954421.1"/>
    </source>
</evidence>
<evidence type="ECO:0000313" key="2">
    <source>
        <dbReference type="Proteomes" id="UP000706151"/>
    </source>
</evidence>
<dbReference type="Pfam" id="PF09720">
    <property type="entry name" value="Unstab_antitox"/>
    <property type="match status" value="1"/>
</dbReference>
<protein>
    <submittedName>
        <fullName evidence="1">Addiction module protein</fullName>
    </submittedName>
</protein>
<accession>A0A935T9T4</accession>
<comment type="caution">
    <text evidence="1">The sequence shown here is derived from an EMBL/GenBank/DDBJ whole genome shotgun (WGS) entry which is preliminary data.</text>
</comment>
<organism evidence="1 2">
    <name type="scientific">Candidatus Accumulibacter affinis</name>
    <dbReference type="NCBI Taxonomy" id="2954384"/>
    <lineage>
        <taxon>Bacteria</taxon>
        <taxon>Pseudomonadati</taxon>
        <taxon>Pseudomonadota</taxon>
        <taxon>Betaproteobacteria</taxon>
        <taxon>Candidatus Accumulibacter</taxon>
    </lineage>
</organism>
<proteinExistence type="predicted"/>
<dbReference type="Proteomes" id="UP000706151">
    <property type="component" value="Unassembled WGS sequence"/>
</dbReference>